<dbReference type="Pfam" id="PF06300">
    <property type="entry name" value="Tsp45I"/>
    <property type="match status" value="1"/>
</dbReference>
<dbReference type="Proteomes" id="UP000281261">
    <property type="component" value="Unassembled WGS sequence"/>
</dbReference>
<gene>
    <name evidence="1" type="ORF">DRH29_00090</name>
</gene>
<protein>
    <recommendedName>
        <fullName evidence="3">Restriction endonuclease</fullName>
    </recommendedName>
</protein>
<evidence type="ECO:0008006" key="3">
    <source>
        <dbReference type="Google" id="ProtNLM"/>
    </source>
</evidence>
<proteinExistence type="predicted"/>
<dbReference type="InterPro" id="IPR010443">
    <property type="entry name" value="Restrct_endonuc_II_Tsp45I"/>
</dbReference>
<accession>A0A420ZDR3</accession>
<evidence type="ECO:0000313" key="2">
    <source>
        <dbReference type="Proteomes" id="UP000281261"/>
    </source>
</evidence>
<reference evidence="1 2" key="1">
    <citation type="submission" date="2018-06" db="EMBL/GenBank/DDBJ databases">
        <title>Extensive metabolic versatility and redundancy in microbially diverse, dynamic hydrothermal sediments.</title>
        <authorList>
            <person name="Dombrowski N."/>
            <person name="Teske A."/>
            <person name="Baker B.J."/>
        </authorList>
    </citation>
    <scope>NUCLEOTIDE SEQUENCE [LARGE SCALE GENOMIC DNA]</scope>
    <source>
        <strain evidence="1">B79_G16</strain>
    </source>
</reference>
<dbReference type="AlphaFoldDB" id="A0A420ZDR3"/>
<organism evidence="1 2">
    <name type="scientific">candidate division Kazan bacterium</name>
    <dbReference type="NCBI Taxonomy" id="2202143"/>
    <lineage>
        <taxon>Bacteria</taxon>
        <taxon>Bacteria division Kazan-3B-28</taxon>
    </lineage>
</organism>
<comment type="caution">
    <text evidence="1">The sequence shown here is derived from an EMBL/GenBank/DDBJ whole genome shotgun (WGS) entry which is preliminary data.</text>
</comment>
<name>A0A420ZDR3_UNCK3</name>
<evidence type="ECO:0000313" key="1">
    <source>
        <dbReference type="EMBL" id="RLC37807.1"/>
    </source>
</evidence>
<dbReference type="EMBL" id="QMNG01000001">
    <property type="protein sequence ID" value="RLC37807.1"/>
    <property type="molecule type" value="Genomic_DNA"/>
</dbReference>
<sequence>MNKWVKKSLDLAASPGYLDKLHDIYPVDISVVRQIGSQVEQSIKAAFKSRNKERLITTLLDLERFPIDEPYVGFIRKNRAALGRNPKTVRRIYRRLEELGLPGILEGVSKPPSPSRKMGPAFKKWLHSLGYPVLSAREILETREKIAVLSGSDAALKKFAKHELGYRGGKGLDLVMKVGETFLIGEAKFMSTGGGTQDKSFRESLRFVKSSSGNAIRIAVMDGIAWARPFQQRSSKSLTLYKSVEKLGEKQVVLSALLLKQFINSLA</sequence>